<dbReference type="Gene3D" id="3.40.1350.10">
    <property type="match status" value="1"/>
</dbReference>
<keyword evidence="2" id="KW-0540">Nuclease</keyword>
<feature type="domain" description="VRR-NUC" evidence="4">
    <location>
        <begin position="39"/>
        <end position="121"/>
    </location>
</feature>
<sequence length="164" mass="18456">MGRVTYMGQIPFNSKEYMAASEQLHQFAFLEWLRKNHPDLARKIFAVPNGGSRNKIEATRMKLEGVKAGVPDLMLPHPFYPYHGLFIEMKSMASGTAPSEKQIEVIASLRQDNYAAFVCHGWGQAAWLVTNYLKGLNQYAGRDEQTGMNLLAQLNGEYGAASWR</sequence>
<dbReference type="InterPro" id="IPR014883">
    <property type="entry name" value="VRR_NUC"/>
</dbReference>
<dbReference type="GO" id="GO:0004518">
    <property type="term" value="F:nuclease activity"/>
    <property type="evidence" value="ECO:0007669"/>
    <property type="project" value="UniProtKB-KW"/>
</dbReference>
<evidence type="ECO:0000313" key="6">
    <source>
        <dbReference type="Proteomes" id="UP000595656"/>
    </source>
</evidence>
<evidence type="ECO:0000313" key="5">
    <source>
        <dbReference type="EMBL" id="QPX75163.1"/>
    </source>
</evidence>
<gene>
    <name evidence="5" type="ORF">BIGDOG_59</name>
</gene>
<organism evidence="5 6">
    <name type="scientific">Serratia phage vB_SmaS_Bigdog</name>
    <dbReference type="NCBI Taxonomy" id="2777364"/>
    <lineage>
        <taxon>Viruses</taxon>
        <taxon>Duplodnaviria</taxon>
        <taxon>Heunggongvirae</taxon>
        <taxon>Uroviricota</taxon>
        <taxon>Caudoviricetes</taxon>
        <taxon>Bonzeevirus</taxon>
        <taxon>Bonzeevirus bigdog</taxon>
    </lineage>
</organism>
<keyword evidence="3" id="KW-0378">Hydrolase</keyword>
<evidence type="ECO:0000256" key="3">
    <source>
        <dbReference type="ARBA" id="ARBA00022801"/>
    </source>
</evidence>
<proteinExistence type="predicted"/>
<dbReference type="EMBL" id="MW021763">
    <property type="protein sequence ID" value="QPX75163.1"/>
    <property type="molecule type" value="Genomic_DNA"/>
</dbReference>
<dbReference type="Proteomes" id="UP000595656">
    <property type="component" value="Segment"/>
</dbReference>
<dbReference type="GO" id="GO:0016788">
    <property type="term" value="F:hydrolase activity, acting on ester bonds"/>
    <property type="evidence" value="ECO:0007669"/>
    <property type="project" value="InterPro"/>
</dbReference>
<dbReference type="GO" id="GO:0003676">
    <property type="term" value="F:nucleic acid binding"/>
    <property type="evidence" value="ECO:0007669"/>
    <property type="project" value="InterPro"/>
</dbReference>
<evidence type="ECO:0000259" key="4">
    <source>
        <dbReference type="Pfam" id="PF08774"/>
    </source>
</evidence>
<dbReference type="Pfam" id="PF08774">
    <property type="entry name" value="VRR_NUC"/>
    <property type="match status" value="1"/>
</dbReference>
<reference evidence="5 6" key="1">
    <citation type="submission" date="2020-09" db="EMBL/GenBank/DDBJ databases">
        <authorList>
            <person name="Hogan T.J."/>
            <person name="Wilson M.E."/>
            <person name="Walker J.K."/>
            <person name="Johnson L."/>
            <person name="Sharma R."/>
            <person name="Grose J.H."/>
        </authorList>
    </citation>
    <scope>NUCLEOTIDE SEQUENCE [LARGE SCALE GENOMIC DNA]</scope>
</reference>
<comment type="cofactor">
    <cofactor evidence="1">
        <name>Mg(2+)</name>
        <dbReference type="ChEBI" id="CHEBI:18420"/>
    </cofactor>
</comment>
<name>A0A7T3NA33_9CAUD</name>
<evidence type="ECO:0000256" key="1">
    <source>
        <dbReference type="ARBA" id="ARBA00001946"/>
    </source>
</evidence>
<dbReference type="InterPro" id="IPR011856">
    <property type="entry name" value="tRNA_endonuc-like_dom_sf"/>
</dbReference>
<accession>A0A7T3NA33</accession>
<evidence type="ECO:0000256" key="2">
    <source>
        <dbReference type="ARBA" id="ARBA00022722"/>
    </source>
</evidence>
<protein>
    <submittedName>
        <fullName evidence="5">Putative VRR-NUC domain-containing protein</fullName>
    </submittedName>
</protein>
<keyword evidence="6" id="KW-1185">Reference proteome</keyword>